<feature type="transmembrane region" description="Helical" evidence="7">
    <location>
        <begin position="378"/>
        <end position="397"/>
    </location>
</feature>
<keyword evidence="4" id="KW-0571">Peptide transport</keyword>
<dbReference type="Proteomes" id="UP001107558">
    <property type="component" value="Chromosome 1"/>
</dbReference>
<dbReference type="EMBL" id="JADBJN010000001">
    <property type="protein sequence ID" value="KAG5683395.1"/>
    <property type="molecule type" value="Genomic_DNA"/>
</dbReference>
<keyword evidence="6 7" id="KW-0472">Membrane</keyword>
<reference evidence="8" key="1">
    <citation type="submission" date="2021-03" db="EMBL/GenBank/DDBJ databases">
        <title>Chromosome level genome of the anhydrobiotic midge Polypedilum vanderplanki.</title>
        <authorList>
            <person name="Yoshida Y."/>
            <person name="Kikawada T."/>
            <person name="Gusev O."/>
        </authorList>
    </citation>
    <scope>NUCLEOTIDE SEQUENCE</scope>
    <source>
        <strain evidence="8">NIAS01</strain>
        <tissue evidence="8">Whole body or cell culture</tissue>
    </source>
</reference>
<feature type="transmembrane region" description="Helical" evidence="7">
    <location>
        <begin position="268"/>
        <end position="286"/>
    </location>
</feature>
<keyword evidence="3 7" id="KW-0812">Transmembrane</keyword>
<feature type="transmembrane region" description="Helical" evidence="7">
    <location>
        <begin position="314"/>
        <end position="334"/>
    </location>
</feature>
<feature type="transmembrane region" description="Helical" evidence="7">
    <location>
        <begin position="417"/>
        <end position="438"/>
    </location>
</feature>
<feature type="transmembrane region" description="Helical" evidence="7">
    <location>
        <begin position="60"/>
        <end position="78"/>
    </location>
</feature>
<evidence type="ECO:0000256" key="4">
    <source>
        <dbReference type="ARBA" id="ARBA00022856"/>
    </source>
</evidence>
<keyword evidence="4" id="KW-0813">Transport</keyword>
<dbReference type="GO" id="GO:0015833">
    <property type="term" value="P:peptide transport"/>
    <property type="evidence" value="ECO:0007669"/>
    <property type="project" value="UniProtKB-KW"/>
</dbReference>
<evidence type="ECO:0000256" key="6">
    <source>
        <dbReference type="ARBA" id="ARBA00023136"/>
    </source>
</evidence>
<evidence type="ECO:0000313" key="9">
    <source>
        <dbReference type="Proteomes" id="UP001107558"/>
    </source>
</evidence>
<name>A0A9J6CP29_POLVA</name>
<evidence type="ECO:0000256" key="5">
    <source>
        <dbReference type="ARBA" id="ARBA00022989"/>
    </source>
</evidence>
<keyword evidence="5 7" id="KW-1133">Transmembrane helix</keyword>
<gene>
    <name evidence="8" type="ORF">PVAND_012680</name>
</gene>
<comment type="caution">
    <text evidence="8">The sequence shown here is derived from an EMBL/GenBank/DDBJ whole genome shotgun (WGS) entry which is preliminary data.</text>
</comment>
<dbReference type="InterPro" id="IPR000109">
    <property type="entry name" value="POT_fam"/>
</dbReference>
<dbReference type="GO" id="GO:0022857">
    <property type="term" value="F:transmembrane transporter activity"/>
    <property type="evidence" value="ECO:0007669"/>
    <property type="project" value="InterPro"/>
</dbReference>
<dbReference type="SUPFAM" id="SSF103473">
    <property type="entry name" value="MFS general substrate transporter"/>
    <property type="match status" value="2"/>
</dbReference>
<keyword evidence="4" id="KW-0653">Protein transport</keyword>
<evidence type="ECO:0000256" key="1">
    <source>
        <dbReference type="ARBA" id="ARBA00004141"/>
    </source>
</evidence>
<feature type="transmembrane region" description="Helical" evidence="7">
    <location>
        <begin position="110"/>
        <end position="129"/>
    </location>
</feature>
<accession>A0A9J6CP29</accession>
<comment type="subcellular location">
    <subcellularLocation>
        <location evidence="1">Membrane</location>
        <topology evidence="1">Multi-pass membrane protein</topology>
    </subcellularLocation>
</comment>
<feature type="transmembrane region" description="Helical" evidence="7">
    <location>
        <begin position="184"/>
        <end position="205"/>
    </location>
</feature>
<dbReference type="Gene3D" id="1.20.1250.20">
    <property type="entry name" value="MFS general substrate transporter like domains"/>
    <property type="match status" value="1"/>
</dbReference>
<dbReference type="InterPro" id="IPR036259">
    <property type="entry name" value="MFS_trans_sf"/>
</dbReference>
<dbReference type="GO" id="GO:0016020">
    <property type="term" value="C:membrane"/>
    <property type="evidence" value="ECO:0007669"/>
    <property type="project" value="UniProtKB-SubCell"/>
</dbReference>
<dbReference type="AlphaFoldDB" id="A0A9J6CP29"/>
<feature type="transmembrane region" description="Helical" evidence="7">
    <location>
        <begin position="149"/>
        <end position="172"/>
    </location>
</feature>
<dbReference type="OrthoDB" id="8904098at2759"/>
<proteinExistence type="inferred from homology"/>
<protein>
    <submittedName>
        <fullName evidence="8">Uncharacterized protein</fullName>
    </submittedName>
</protein>
<keyword evidence="9" id="KW-1185">Reference proteome</keyword>
<feature type="transmembrane region" description="Helical" evidence="7">
    <location>
        <begin position="445"/>
        <end position="466"/>
    </location>
</feature>
<evidence type="ECO:0000256" key="3">
    <source>
        <dbReference type="ARBA" id="ARBA00022692"/>
    </source>
</evidence>
<dbReference type="PANTHER" id="PTHR11654">
    <property type="entry name" value="OLIGOPEPTIDE TRANSPORTER-RELATED"/>
    <property type="match status" value="1"/>
</dbReference>
<evidence type="ECO:0000256" key="2">
    <source>
        <dbReference type="ARBA" id="ARBA00005982"/>
    </source>
</evidence>
<evidence type="ECO:0000313" key="8">
    <source>
        <dbReference type="EMBL" id="KAG5683395.1"/>
    </source>
</evidence>
<feature type="transmembrane region" description="Helical" evidence="7">
    <location>
        <begin position="84"/>
        <end position="103"/>
    </location>
</feature>
<evidence type="ECO:0000256" key="7">
    <source>
        <dbReference type="SAM" id="Phobius"/>
    </source>
</evidence>
<feature type="transmembrane region" description="Helical" evidence="7">
    <location>
        <begin position="17"/>
        <end position="40"/>
    </location>
</feature>
<organism evidence="8 9">
    <name type="scientific">Polypedilum vanderplanki</name>
    <name type="common">Sleeping chironomid midge</name>
    <dbReference type="NCBI Taxonomy" id="319348"/>
    <lineage>
        <taxon>Eukaryota</taxon>
        <taxon>Metazoa</taxon>
        <taxon>Ecdysozoa</taxon>
        <taxon>Arthropoda</taxon>
        <taxon>Hexapoda</taxon>
        <taxon>Insecta</taxon>
        <taxon>Pterygota</taxon>
        <taxon>Neoptera</taxon>
        <taxon>Endopterygota</taxon>
        <taxon>Diptera</taxon>
        <taxon>Nematocera</taxon>
        <taxon>Chironomoidea</taxon>
        <taxon>Chironomidae</taxon>
        <taxon>Chironominae</taxon>
        <taxon>Polypedilum</taxon>
        <taxon>Polypedilum</taxon>
    </lineage>
</organism>
<comment type="similarity">
    <text evidence="2">Belongs to the major facilitator superfamily. Proton-dependent oligopeptide transporter (POT/PTR) (TC 2.A.17) family.</text>
</comment>
<dbReference type="Pfam" id="PF00854">
    <property type="entry name" value="PTR2"/>
    <property type="match status" value="1"/>
</dbReference>
<sequence>MGCFVNKREQFPRGVPYILWNIFFDRFSSGGFIVILAIYLNQKLLFDTNTATAIYHINEFFLYFFSIVGALIGDYIGIYKTLTVMSLLCACSATIISVASLEVSLMPLRIFSFIGLTGAMIGMGCVKSNQNVFGGNQFKLPEQSKMLDYYFSMHYFILKCGQVGGMILMPVLREDVKCFGSDSCYPLAFSVITLLMTLAVIILWLGRKVFIHVPPTSENIIIEVIKCIKHALKIKFLTISETTNNKKSHWLDNSEDKFGPKLVQETKVLLNVLVMYLPLPIFWALLNQQSSRWVFQATRMNGDIGFYKIKPDQMIVLGPIAITILIPLFNQFVFPQLEKLGIKSPLQKMASGMIVAGLSFIVSAYIETQINQHYISILWLFPQYLLVSISEILLWVANISFAYTQAPKSMKSVMTSSVYMSVAGGSLIVFFISGFRIFTSLVYEFLFYACLMFLDTVIFCVLAMRFKYTDNEIVAMSAVSNNNNNNCDKSDNESA</sequence>
<feature type="transmembrane region" description="Helical" evidence="7">
    <location>
        <begin position="346"/>
        <end position="366"/>
    </location>
</feature>